<protein>
    <recommendedName>
        <fullName evidence="3">Peptidase S1 domain-containing protein</fullName>
    </recommendedName>
</protein>
<comment type="caution">
    <text evidence="1">The sequence shown here is derived from an EMBL/GenBank/DDBJ whole genome shotgun (WGS) entry which is preliminary data.</text>
</comment>
<evidence type="ECO:0000313" key="1">
    <source>
        <dbReference type="EMBL" id="KVX00811.1"/>
    </source>
</evidence>
<accession>A0A106BY98</accession>
<name>A0A106BY98_SHEFR</name>
<gene>
    <name evidence="1" type="ORF">AWJ07_19470</name>
</gene>
<evidence type="ECO:0000313" key="2">
    <source>
        <dbReference type="Proteomes" id="UP000055702"/>
    </source>
</evidence>
<dbReference type="AlphaFoldDB" id="A0A106BY98"/>
<reference evidence="1 2" key="1">
    <citation type="submission" date="2016-01" db="EMBL/GenBank/DDBJ databases">
        <title>Draft genome of the antarctic isolate Shewanella frigidimarina Ag06-30.</title>
        <authorList>
            <person name="Parmeciano Di Noto G."/>
            <person name="Vazquez S."/>
            <person name="Mac Cormack W."/>
            <person name="Iriarte A."/>
            <person name="Quiroga C."/>
        </authorList>
    </citation>
    <scope>NUCLEOTIDE SEQUENCE [LARGE SCALE GENOMIC DNA]</scope>
    <source>
        <strain evidence="1 2">Ag06-30</strain>
    </source>
</reference>
<organism evidence="1">
    <name type="scientific">Shewanella frigidimarina</name>
    <dbReference type="NCBI Taxonomy" id="56812"/>
    <lineage>
        <taxon>Bacteria</taxon>
        <taxon>Pseudomonadati</taxon>
        <taxon>Pseudomonadota</taxon>
        <taxon>Gammaproteobacteria</taxon>
        <taxon>Alteromonadales</taxon>
        <taxon>Shewanellaceae</taxon>
        <taxon>Shewanella</taxon>
    </lineage>
</organism>
<dbReference type="EMBL" id="LRDC01000033">
    <property type="protein sequence ID" value="KVX00811.1"/>
    <property type="molecule type" value="Genomic_DNA"/>
</dbReference>
<dbReference type="Gene3D" id="2.40.10.10">
    <property type="entry name" value="Trypsin-like serine proteases"/>
    <property type="match status" value="1"/>
</dbReference>
<dbReference type="SUPFAM" id="SSF50494">
    <property type="entry name" value="Trypsin-like serine proteases"/>
    <property type="match status" value="1"/>
</dbReference>
<sequence>MDQKTKEKPVPDELSELVVNYCDPLFISDRNRIHQSNVRKSNGTITYINYKNQLWGVTAAHVANLENSKNRLTLCGCGTQPVYIAESNTYGGFRPLRKNEDDKKNPDIAILKISNEIKINHFDSNLKKAIDLEKWEKPDTTEEIITPVAFGFPTDHKTQQGRVTLSDLVLVAGYISNKWSFYNDGFSFHAELQENSEYFLSGMSGGPIFHAEDREHDPLLIGIVYQGIPGGKYKEPPGLGMNNVFVFGHTLTPDIFDTWLYLAGFDS</sequence>
<proteinExistence type="predicted"/>
<dbReference type="RefSeq" id="WP_059746689.1">
    <property type="nucleotide sequence ID" value="NZ_LRDC01000033.1"/>
</dbReference>
<dbReference type="InterPro" id="IPR009003">
    <property type="entry name" value="Peptidase_S1_PA"/>
</dbReference>
<dbReference type="Proteomes" id="UP000055702">
    <property type="component" value="Unassembled WGS sequence"/>
</dbReference>
<evidence type="ECO:0008006" key="3">
    <source>
        <dbReference type="Google" id="ProtNLM"/>
    </source>
</evidence>
<dbReference type="InterPro" id="IPR043504">
    <property type="entry name" value="Peptidase_S1_PA_chymotrypsin"/>
</dbReference>